<evidence type="ECO:0000256" key="2">
    <source>
        <dbReference type="SAM" id="MobiDB-lite"/>
    </source>
</evidence>
<organism evidence="5 6">
    <name type="scientific">Actinoplanes sandaracinus</name>
    <dbReference type="NCBI Taxonomy" id="3045177"/>
    <lineage>
        <taxon>Bacteria</taxon>
        <taxon>Bacillati</taxon>
        <taxon>Actinomycetota</taxon>
        <taxon>Actinomycetes</taxon>
        <taxon>Micromonosporales</taxon>
        <taxon>Micromonosporaceae</taxon>
        <taxon>Actinoplanes</taxon>
    </lineage>
</organism>
<name>A0ABT6WM64_9ACTN</name>
<keyword evidence="6" id="KW-1185">Reference proteome</keyword>
<dbReference type="InterPro" id="IPR047718">
    <property type="entry name" value="RsbA-like_anti_sig"/>
</dbReference>
<feature type="region of interest" description="Disordered" evidence="2">
    <location>
        <begin position="179"/>
        <end position="200"/>
    </location>
</feature>
<dbReference type="Proteomes" id="UP001241758">
    <property type="component" value="Unassembled WGS sequence"/>
</dbReference>
<protein>
    <submittedName>
        <fullName evidence="5">Anti-sigma factor RsbA family regulatory protein</fullName>
    </submittedName>
</protein>
<dbReference type="CDD" id="cd16936">
    <property type="entry name" value="HATPase_RsbW-like"/>
    <property type="match status" value="1"/>
</dbReference>
<sequence>MTAGRTGSFHEAICYDSDDHLLAVTMPFLLGGMAAGEPAVVSLSRHNAELVRAALPAAGGVTFLPGGAVYARPAAAIKQYREMLAGYVAEGADQIRIVGELPARALGATWDWWARYEAAANHAYEGFPVWSMCAYDTRVTPGAVLADVMRTHRRTARPDVGFAPSDSYVLPADFLMEPRAPSTDPLQRTPPHADLTDPSGRIAREATRAAARAVLTAQATEEMIMAVSEAVVNAYRHGRGTVRLRVWTGAERVVAAVTDDGPGPRDPFAGLLPPRDATRGGLGLWLIHLFCDHVVLDRRPGGFTIRLTAGNPHWS</sequence>
<evidence type="ECO:0000256" key="1">
    <source>
        <dbReference type="ARBA" id="ARBA00022527"/>
    </source>
</evidence>
<dbReference type="Gene3D" id="3.30.565.10">
    <property type="entry name" value="Histidine kinase-like ATPase, C-terminal domain"/>
    <property type="match status" value="1"/>
</dbReference>
<dbReference type="PANTHER" id="PTHR35526">
    <property type="entry name" value="ANTI-SIGMA-F FACTOR RSBW-RELATED"/>
    <property type="match status" value="1"/>
</dbReference>
<dbReference type="NCBIfam" id="NF041045">
    <property type="entry name" value="RsbA_anti_sig"/>
    <property type="match status" value="1"/>
</dbReference>
<comment type="caution">
    <text evidence="5">The sequence shown here is derived from an EMBL/GenBank/DDBJ whole genome shotgun (WGS) entry which is preliminary data.</text>
</comment>
<dbReference type="InterPro" id="IPR050267">
    <property type="entry name" value="Anti-sigma-factor_SerPK"/>
</dbReference>
<dbReference type="Pfam" id="PF13581">
    <property type="entry name" value="HATPase_c_2"/>
    <property type="match status" value="1"/>
</dbReference>
<dbReference type="InterPro" id="IPR003594">
    <property type="entry name" value="HATPase_dom"/>
</dbReference>
<reference evidence="5 6" key="1">
    <citation type="submission" date="2023-05" db="EMBL/GenBank/DDBJ databases">
        <title>Actinoplanes sp. NEAU-A12 genome sequencing.</title>
        <authorList>
            <person name="Wang Z.-S."/>
        </authorList>
    </citation>
    <scope>NUCLEOTIDE SEQUENCE [LARGE SCALE GENOMIC DNA]</scope>
    <source>
        <strain evidence="5 6">NEAU-A12</strain>
    </source>
</reference>
<gene>
    <name evidence="5" type="ORF">QLQ12_19595</name>
</gene>
<keyword evidence="1" id="KW-0418">Kinase</keyword>
<keyword evidence="1" id="KW-0808">Transferase</keyword>
<feature type="domain" description="MEDS" evidence="4">
    <location>
        <begin position="10"/>
        <end position="153"/>
    </location>
</feature>
<evidence type="ECO:0000313" key="5">
    <source>
        <dbReference type="EMBL" id="MDI6100819.1"/>
    </source>
</evidence>
<dbReference type="Pfam" id="PF14417">
    <property type="entry name" value="MEDS"/>
    <property type="match status" value="1"/>
</dbReference>
<dbReference type="EMBL" id="JASCTH010000012">
    <property type="protein sequence ID" value="MDI6100819.1"/>
    <property type="molecule type" value="Genomic_DNA"/>
</dbReference>
<keyword evidence="1" id="KW-0723">Serine/threonine-protein kinase</keyword>
<accession>A0ABT6WM64</accession>
<dbReference type="InterPro" id="IPR036890">
    <property type="entry name" value="HATPase_C_sf"/>
</dbReference>
<dbReference type="InterPro" id="IPR025847">
    <property type="entry name" value="MEDS_domain"/>
</dbReference>
<dbReference type="SUPFAM" id="SSF55874">
    <property type="entry name" value="ATPase domain of HSP90 chaperone/DNA topoisomerase II/histidine kinase"/>
    <property type="match status" value="1"/>
</dbReference>
<dbReference type="RefSeq" id="WP_282761651.1">
    <property type="nucleotide sequence ID" value="NZ_JASCTH010000012.1"/>
</dbReference>
<feature type="domain" description="Histidine kinase/HSP90-like ATPase" evidence="3">
    <location>
        <begin position="201"/>
        <end position="308"/>
    </location>
</feature>
<evidence type="ECO:0000259" key="3">
    <source>
        <dbReference type="Pfam" id="PF13581"/>
    </source>
</evidence>
<evidence type="ECO:0000313" key="6">
    <source>
        <dbReference type="Proteomes" id="UP001241758"/>
    </source>
</evidence>
<proteinExistence type="predicted"/>
<evidence type="ECO:0000259" key="4">
    <source>
        <dbReference type="Pfam" id="PF14417"/>
    </source>
</evidence>
<dbReference type="PANTHER" id="PTHR35526:SF3">
    <property type="entry name" value="ANTI-SIGMA-F FACTOR RSBW"/>
    <property type="match status" value="1"/>
</dbReference>